<feature type="region of interest" description="Disordered" evidence="1">
    <location>
        <begin position="109"/>
        <end position="139"/>
    </location>
</feature>
<dbReference type="PANTHER" id="PTHR10504:SF144">
    <property type="entry name" value="BPI1 DOMAIN-CONTAINING PROTEIN"/>
    <property type="match status" value="1"/>
</dbReference>
<protein>
    <submittedName>
        <fullName evidence="5">BPI2 domain-containing protein</fullName>
    </submittedName>
</protein>
<organism evidence="5">
    <name type="scientific">Thelazia callipaeda</name>
    <name type="common">Oriental eyeworm</name>
    <name type="synonym">Parasitic nematode</name>
    <dbReference type="NCBI Taxonomy" id="103827"/>
    <lineage>
        <taxon>Eukaryota</taxon>
        <taxon>Metazoa</taxon>
        <taxon>Ecdysozoa</taxon>
        <taxon>Nematoda</taxon>
        <taxon>Chromadorea</taxon>
        <taxon>Rhabditida</taxon>
        <taxon>Spirurina</taxon>
        <taxon>Spiruromorpha</taxon>
        <taxon>Thelazioidea</taxon>
        <taxon>Thelaziidae</taxon>
        <taxon>Thelazia</taxon>
    </lineage>
</organism>
<reference evidence="5" key="1">
    <citation type="submission" date="2017-02" db="UniProtKB">
        <authorList>
            <consortium name="WormBaseParasite"/>
        </authorList>
    </citation>
    <scope>IDENTIFICATION</scope>
</reference>
<feature type="domain" description="Lipid-binding serum glycoprotein C-terminal" evidence="2">
    <location>
        <begin position="46"/>
        <end position="305"/>
    </location>
</feature>
<evidence type="ECO:0000313" key="5">
    <source>
        <dbReference type="WBParaSite" id="TCLT_0000031101-mRNA-1"/>
    </source>
</evidence>
<dbReference type="OMA" id="HPFPMHF"/>
<dbReference type="OrthoDB" id="5874601at2759"/>
<dbReference type="InterPro" id="IPR017943">
    <property type="entry name" value="Bactericidal_perm-incr_a/b_dom"/>
</dbReference>
<dbReference type="GO" id="GO:0008289">
    <property type="term" value="F:lipid binding"/>
    <property type="evidence" value="ECO:0007669"/>
    <property type="project" value="InterPro"/>
</dbReference>
<dbReference type="InterPro" id="IPR001124">
    <property type="entry name" value="Lipid-bd_serum_glycop_C"/>
</dbReference>
<dbReference type="SUPFAM" id="SSF55394">
    <property type="entry name" value="Bactericidal permeability-increasing protein, BPI"/>
    <property type="match status" value="1"/>
</dbReference>
<dbReference type="Gene3D" id="3.15.20.10">
    <property type="entry name" value="Bactericidal permeability-increasing protein, domain 2"/>
    <property type="match status" value="1"/>
</dbReference>
<gene>
    <name evidence="3" type="ORF">TCLT_LOCUS312</name>
</gene>
<dbReference type="STRING" id="103827.A0A0N5CJU2"/>
<reference evidence="3 4" key="2">
    <citation type="submission" date="2018-11" db="EMBL/GenBank/DDBJ databases">
        <authorList>
            <consortium name="Pathogen Informatics"/>
        </authorList>
    </citation>
    <scope>NUCLEOTIDE SEQUENCE [LARGE SCALE GENOMIC DNA]</scope>
</reference>
<evidence type="ECO:0000256" key="1">
    <source>
        <dbReference type="SAM" id="MobiDB-lite"/>
    </source>
</evidence>
<feature type="compositionally biased region" description="Polar residues" evidence="1">
    <location>
        <begin position="119"/>
        <end position="132"/>
    </location>
</feature>
<evidence type="ECO:0000313" key="3">
    <source>
        <dbReference type="EMBL" id="VDM95236.1"/>
    </source>
</evidence>
<dbReference type="WBParaSite" id="TCLT_0000031101-mRNA-1">
    <property type="protein sequence ID" value="TCLT_0000031101-mRNA-1"/>
    <property type="gene ID" value="TCLT_0000031101"/>
</dbReference>
<keyword evidence="4" id="KW-1185">Reference proteome</keyword>
<dbReference type="Proteomes" id="UP000276776">
    <property type="component" value="Unassembled WGS sequence"/>
</dbReference>
<dbReference type="AlphaFoldDB" id="A0A0N5CJU2"/>
<evidence type="ECO:0000313" key="4">
    <source>
        <dbReference type="Proteomes" id="UP000276776"/>
    </source>
</evidence>
<evidence type="ECO:0000259" key="2">
    <source>
        <dbReference type="SMART" id="SM00329"/>
    </source>
</evidence>
<dbReference type="PANTHER" id="PTHR10504">
    <property type="entry name" value="BACTERICIDAL PERMEABILITY-INCREASING BPI PROTEIN-RELATED"/>
    <property type="match status" value="1"/>
</dbReference>
<dbReference type="InterPro" id="IPR032942">
    <property type="entry name" value="BPI/LBP/Plunc"/>
</dbReference>
<dbReference type="Pfam" id="PF02886">
    <property type="entry name" value="LBP_BPI_CETP_C"/>
    <property type="match status" value="2"/>
</dbReference>
<accession>A0A0N5CJU2</accession>
<proteinExistence type="predicted"/>
<sequence length="325" mass="36137">MLNVQLVKTSATPNDFTFGLKGEFTAKGRGTTTPFHPFPMKFPFIPSNRQMLEALISDYAINSLLYIMHERDFFTFRIGPDTPTIGEFLRTSCSDDDFDDFDNWDVDDEEISSEEESSLPTITTTMSSTLQNRSKRDTNEATKSADLGICLSDIMPAIRDKFPNRLLNIKIHTLHAPSVIFESKNGGVANVNLDLEALLYIDDTGERIGRIIIDIVIAGNVRLFSDRISAVIEIKSLNLTDNEQTLGLSEEALTSLASLSKDILSKIANDKLSKGLTLQMPTAKLPLILVKPQFVIIDHAIHLATNFKLSAKLFGITSSSICRRF</sequence>
<dbReference type="EMBL" id="UYYF01000020">
    <property type="protein sequence ID" value="VDM95236.1"/>
    <property type="molecule type" value="Genomic_DNA"/>
</dbReference>
<name>A0A0N5CJU2_THECL</name>
<dbReference type="GO" id="GO:0005615">
    <property type="term" value="C:extracellular space"/>
    <property type="evidence" value="ECO:0007669"/>
    <property type="project" value="TreeGrafter"/>
</dbReference>
<dbReference type="SMART" id="SM00329">
    <property type="entry name" value="BPI2"/>
    <property type="match status" value="1"/>
</dbReference>